<evidence type="ECO:0000313" key="3">
    <source>
        <dbReference type="EMBL" id="KKN24279.1"/>
    </source>
</evidence>
<feature type="transmembrane region" description="Helical" evidence="1">
    <location>
        <begin position="236"/>
        <end position="258"/>
    </location>
</feature>
<feature type="transmembrane region" description="Helical" evidence="1">
    <location>
        <begin position="6"/>
        <end position="25"/>
    </location>
</feature>
<sequence>MAELIGYLLTLNAIITWAGASLIYKWGLGITQPKANLFFRLCCVSLGTFIFSLIFGNYVFLNNLNKDDLIGYLILCLISGLSVTTGDLLYYMSLKKIDSSRAYPIVQLSLVFVMFFSFFLFSEEITTTILIGGFLILSSVFILSSKDKSEVINSNKDFKEKISEDLKIGVILAIGTAFFWALAIISFNRARIISNDVFVTNFFRVFFALIFIGMLGIYQRDYYSGFKKENRKNSKYFIYIGIAGILSLGLADTLFYKAAEINGLILTSTLTVNTPMVQMIFSVLILKEKFRKRFLAAVVLIIIGNYIIIFL</sequence>
<dbReference type="Pfam" id="PF00892">
    <property type="entry name" value="EamA"/>
    <property type="match status" value="2"/>
</dbReference>
<gene>
    <name evidence="3" type="ORF">LCGC14_0896470</name>
</gene>
<dbReference type="PANTHER" id="PTHR22911:SF137">
    <property type="entry name" value="SOLUTE CARRIER FAMILY 35 MEMBER G2-RELATED"/>
    <property type="match status" value="1"/>
</dbReference>
<keyword evidence="1" id="KW-0812">Transmembrane</keyword>
<dbReference type="Gene3D" id="1.10.3730.20">
    <property type="match status" value="1"/>
</dbReference>
<feature type="domain" description="EamA" evidence="2">
    <location>
        <begin position="5"/>
        <end position="144"/>
    </location>
</feature>
<dbReference type="InterPro" id="IPR037185">
    <property type="entry name" value="EmrE-like"/>
</dbReference>
<dbReference type="InterPro" id="IPR000620">
    <property type="entry name" value="EamA_dom"/>
</dbReference>
<dbReference type="SUPFAM" id="SSF103481">
    <property type="entry name" value="Multidrug resistance efflux transporter EmrE"/>
    <property type="match status" value="2"/>
</dbReference>
<organism evidence="3">
    <name type="scientific">marine sediment metagenome</name>
    <dbReference type="NCBI Taxonomy" id="412755"/>
    <lineage>
        <taxon>unclassified sequences</taxon>
        <taxon>metagenomes</taxon>
        <taxon>ecological metagenomes</taxon>
    </lineage>
</organism>
<feature type="transmembrane region" description="Helical" evidence="1">
    <location>
        <begin position="264"/>
        <end position="286"/>
    </location>
</feature>
<name>A0A0F9P2K8_9ZZZZ</name>
<feature type="transmembrane region" description="Helical" evidence="1">
    <location>
        <begin position="197"/>
        <end position="215"/>
    </location>
</feature>
<feature type="transmembrane region" description="Helical" evidence="1">
    <location>
        <begin position="70"/>
        <end position="90"/>
    </location>
</feature>
<dbReference type="GO" id="GO:0016020">
    <property type="term" value="C:membrane"/>
    <property type="evidence" value="ECO:0007669"/>
    <property type="project" value="InterPro"/>
</dbReference>
<comment type="caution">
    <text evidence="3">The sequence shown here is derived from an EMBL/GenBank/DDBJ whole genome shotgun (WGS) entry which is preliminary data.</text>
</comment>
<feature type="transmembrane region" description="Helical" evidence="1">
    <location>
        <begin position="102"/>
        <end position="121"/>
    </location>
</feature>
<reference evidence="3" key="1">
    <citation type="journal article" date="2015" name="Nature">
        <title>Complex archaea that bridge the gap between prokaryotes and eukaryotes.</title>
        <authorList>
            <person name="Spang A."/>
            <person name="Saw J.H."/>
            <person name="Jorgensen S.L."/>
            <person name="Zaremba-Niedzwiedzka K."/>
            <person name="Martijn J."/>
            <person name="Lind A.E."/>
            <person name="van Eijk R."/>
            <person name="Schleper C."/>
            <person name="Guy L."/>
            <person name="Ettema T.J."/>
        </authorList>
    </citation>
    <scope>NUCLEOTIDE SEQUENCE</scope>
</reference>
<dbReference type="AlphaFoldDB" id="A0A0F9P2K8"/>
<feature type="transmembrane region" description="Helical" evidence="1">
    <location>
        <begin position="293"/>
        <end position="310"/>
    </location>
</feature>
<feature type="domain" description="EamA" evidence="2">
    <location>
        <begin position="168"/>
        <end position="309"/>
    </location>
</feature>
<feature type="transmembrane region" description="Helical" evidence="1">
    <location>
        <begin position="127"/>
        <end position="145"/>
    </location>
</feature>
<dbReference type="PANTHER" id="PTHR22911">
    <property type="entry name" value="ACYL-MALONYL CONDENSING ENZYME-RELATED"/>
    <property type="match status" value="1"/>
</dbReference>
<accession>A0A0F9P2K8</accession>
<feature type="transmembrane region" description="Helical" evidence="1">
    <location>
        <begin position="166"/>
        <end position="185"/>
    </location>
</feature>
<evidence type="ECO:0000259" key="2">
    <source>
        <dbReference type="Pfam" id="PF00892"/>
    </source>
</evidence>
<feature type="transmembrane region" description="Helical" evidence="1">
    <location>
        <begin position="37"/>
        <end position="58"/>
    </location>
</feature>
<keyword evidence="1" id="KW-1133">Transmembrane helix</keyword>
<keyword evidence="1" id="KW-0472">Membrane</keyword>
<evidence type="ECO:0000256" key="1">
    <source>
        <dbReference type="SAM" id="Phobius"/>
    </source>
</evidence>
<proteinExistence type="predicted"/>
<dbReference type="EMBL" id="LAZR01002895">
    <property type="protein sequence ID" value="KKN24279.1"/>
    <property type="molecule type" value="Genomic_DNA"/>
</dbReference>
<protein>
    <recommendedName>
        <fullName evidence="2">EamA domain-containing protein</fullName>
    </recommendedName>
</protein>